<evidence type="ECO:0000313" key="2">
    <source>
        <dbReference type="Proteomes" id="UP000240904"/>
    </source>
</evidence>
<comment type="caution">
    <text evidence="1">The sequence shown here is derived from an EMBL/GenBank/DDBJ whole genome shotgun (WGS) entry which is preliminary data.</text>
</comment>
<dbReference type="AlphaFoldDB" id="A0A2T3N255"/>
<evidence type="ECO:0000313" key="1">
    <source>
        <dbReference type="EMBL" id="PSW06274.1"/>
    </source>
</evidence>
<organism evidence="1 2">
    <name type="scientific">Photobacterium lipolyticum</name>
    <dbReference type="NCBI Taxonomy" id="266810"/>
    <lineage>
        <taxon>Bacteria</taxon>
        <taxon>Pseudomonadati</taxon>
        <taxon>Pseudomonadota</taxon>
        <taxon>Gammaproteobacteria</taxon>
        <taxon>Vibrionales</taxon>
        <taxon>Vibrionaceae</taxon>
        <taxon>Photobacterium</taxon>
    </lineage>
</organism>
<keyword evidence="2" id="KW-1185">Reference proteome</keyword>
<protein>
    <submittedName>
        <fullName evidence="1">Uncharacterized protein</fullName>
    </submittedName>
</protein>
<reference evidence="1 2" key="1">
    <citation type="submission" date="2018-03" db="EMBL/GenBank/DDBJ databases">
        <title>Whole genome sequencing of Histamine producing bacteria.</title>
        <authorList>
            <person name="Butler K."/>
        </authorList>
    </citation>
    <scope>NUCLEOTIDE SEQUENCE [LARGE SCALE GENOMIC DNA]</scope>
    <source>
        <strain evidence="1 2">DSM 16190</strain>
    </source>
</reference>
<proteinExistence type="predicted"/>
<dbReference type="Proteomes" id="UP000240904">
    <property type="component" value="Unassembled WGS sequence"/>
</dbReference>
<name>A0A2T3N255_9GAMM</name>
<sequence length="66" mass="7669">MSSVNKSFNQADGLRSLMKRHECKENVKTHQSMIRLAIVTGQYHEVDPLMDLLEQAQLELESTYFQ</sequence>
<accession>A0A2T3N255</accession>
<gene>
    <name evidence="1" type="ORF">C9I89_07135</name>
</gene>
<dbReference type="EMBL" id="PYMC01000003">
    <property type="protein sequence ID" value="PSW06274.1"/>
    <property type="molecule type" value="Genomic_DNA"/>
</dbReference>